<dbReference type="RefSeq" id="WP_404635635.1">
    <property type="nucleotide sequence ID" value="NZ_JADIKM010000006.1"/>
</dbReference>
<keyword evidence="3" id="KW-1185">Reference proteome</keyword>
<sequence length="278" mass="29973">MIPFRRAAALALALAFSASAFPQVALSPQIADISLDAPAQTQSFRLSNQAKLPMHVVVSVQNWTMDIDGRVGVAPATEQSLAPWVEINPTSFTVEPGQSQVVRYAIRPAVKLEPGEHRAMVFFTEQPSPDDQAKPTTLRAYFKLGAAIYAHVGPVQENGEVVSLRTDARAATFTLHNSGNATTRMRGQFALWQQQAHPSANAVTPAQLDKDFKPPAGLIAYGRLPQDAVLPGADRHVTLDFDGKPLPAGHYVLALQGTLGATVIDRSVRFDVPGTVRH</sequence>
<protein>
    <submittedName>
        <fullName evidence="2">Molecular chaperone</fullName>
    </submittedName>
</protein>
<accession>A0ABW8K1F8</accession>
<dbReference type="SUPFAM" id="SSF49354">
    <property type="entry name" value="PapD-like"/>
    <property type="match status" value="1"/>
</dbReference>
<evidence type="ECO:0000313" key="3">
    <source>
        <dbReference type="Proteomes" id="UP001620460"/>
    </source>
</evidence>
<gene>
    <name evidence="2" type="ORF">ISP17_17920</name>
</gene>
<name>A0ABW8K1F8_9GAMM</name>
<proteinExistence type="predicted"/>
<feature type="signal peptide" evidence="1">
    <location>
        <begin position="1"/>
        <end position="20"/>
    </location>
</feature>
<dbReference type="EMBL" id="JADIKM010000006">
    <property type="protein sequence ID" value="MFK2905842.1"/>
    <property type="molecule type" value="Genomic_DNA"/>
</dbReference>
<reference evidence="2 3" key="1">
    <citation type="submission" date="2020-10" db="EMBL/GenBank/DDBJ databases">
        <title>Phylogeny of dyella-like bacteria.</title>
        <authorList>
            <person name="Fu J."/>
        </authorList>
    </citation>
    <scope>NUCLEOTIDE SEQUENCE [LARGE SCALE GENOMIC DNA]</scope>
    <source>
        <strain evidence="2 3">Gsoil3046</strain>
    </source>
</reference>
<dbReference type="InterPro" id="IPR008962">
    <property type="entry name" value="PapD-like_sf"/>
</dbReference>
<feature type="chain" id="PRO_5047424689" evidence="1">
    <location>
        <begin position="21"/>
        <end position="278"/>
    </location>
</feature>
<evidence type="ECO:0000256" key="1">
    <source>
        <dbReference type="SAM" id="SignalP"/>
    </source>
</evidence>
<evidence type="ECO:0000313" key="2">
    <source>
        <dbReference type="EMBL" id="MFK2905842.1"/>
    </source>
</evidence>
<dbReference type="Proteomes" id="UP001620460">
    <property type="component" value="Unassembled WGS sequence"/>
</dbReference>
<keyword evidence="1" id="KW-0732">Signal</keyword>
<comment type="caution">
    <text evidence="2">The sequence shown here is derived from an EMBL/GenBank/DDBJ whole genome shotgun (WGS) entry which is preliminary data.</text>
</comment>
<organism evidence="2 3">
    <name type="scientific">Dyella ginsengisoli</name>
    <dbReference type="NCBI Taxonomy" id="363848"/>
    <lineage>
        <taxon>Bacteria</taxon>
        <taxon>Pseudomonadati</taxon>
        <taxon>Pseudomonadota</taxon>
        <taxon>Gammaproteobacteria</taxon>
        <taxon>Lysobacterales</taxon>
        <taxon>Rhodanobacteraceae</taxon>
        <taxon>Dyella</taxon>
    </lineage>
</organism>